<evidence type="ECO:0000256" key="5">
    <source>
        <dbReference type="ARBA" id="ARBA00023294"/>
    </source>
</evidence>
<keyword evidence="2 6" id="KW-0805">Transcription regulation</keyword>
<dbReference type="AlphaFoldDB" id="A0A0A9F095"/>
<evidence type="ECO:0000256" key="1">
    <source>
        <dbReference type="ARBA" id="ARBA00004123"/>
    </source>
</evidence>
<dbReference type="PROSITE" id="PS51745">
    <property type="entry name" value="PB1"/>
    <property type="match status" value="1"/>
</dbReference>
<evidence type="ECO:0000313" key="8">
    <source>
        <dbReference type="EMBL" id="JAE05762.1"/>
    </source>
</evidence>
<keyword evidence="5 6" id="KW-0927">Auxin signaling pathway</keyword>
<proteinExistence type="inferred from homology"/>
<dbReference type="InterPro" id="IPR053793">
    <property type="entry name" value="PB1-like"/>
</dbReference>
<sequence>MPQQHEKTCIGSSEPNCMSGHQVWPTEHPGYGAMSNSSVCQNTIVLDSWFKDYNSSKGVSPVLSDMSQKMFQVTSNETKVAPWPGLSGYQAEEPSSKLSCNTALCSYRTEEVAPNFSSVVEEKKEPSMFRLFGVNLINHTKSTATTDKMNMGIGETSTRAAGSLEDSGQLSALSKVTKDHTQFINESPREIQSHQSSTARTRIKVQMHGNAVGRAVDLANLDGYRQLIGELEEMFEIKDLSSKEKWKVAFTDDDGDTTEVGDDSWLEFCRMVRKIVIYPIDDGSNIEPCLEQDLKTDF</sequence>
<evidence type="ECO:0000256" key="4">
    <source>
        <dbReference type="ARBA" id="ARBA00023242"/>
    </source>
</evidence>
<dbReference type="InterPro" id="IPR044835">
    <property type="entry name" value="ARF_plant"/>
</dbReference>
<dbReference type="EMBL" id="GBRH01192134">
    <property type="protein sequence ID" value="JAE05762.1"/>
    <property type="molecule type" value="Transcribed_RNA"/>
</dbReference>
<keyword evidence="6" id="KW-0678">Repressor</keyword>
<dbReference type="Gene3D" id="3.10.20.90">
    <property type="entry name" value="Phosphatidylinositol 3-kinase Catalytic Subunit, Chain A, domain 1"/>
    <property type="match status" value="1"/>
</dbReference>
<accession>A0A0A9F095</accession>
<dbReference type="Pfam" id="PF02309">
    <property type="entry name" value="AUX_IAA"/>
    <property type="match status" value="1"/>
</dbReference>
<reference evidence="8" key="1">
    <citation type="submission" date="2014-09" db="EMBL/GenBank/DDBJ databases">
        <authorList>
            <person name="Magalhaes I.L.F."/>
            <person name="Oliveira U."/>
            <person name="Santos F.R."/>
            <person name="Vidigal T.H.D.A."/>
            <person name="Brescovit A.D."/>
            <person name="Santos A.J."/>
        </authorList>
    </citation>
    <scope>NUCLEOTIDE SEQUENCE</scope>
    <source>
        <tissue evidence="8">Shoot tissue taken approximately 20 cm above the soil surface</tissue>
    </source>
</reference>
<keyword evidence="3 6" id="KW-0804">Transcription</keyword>
<dbReference type="GO" id="GO:0005634">
    <property type="term" value="C:nucleus"/>
    <property type="evidence" value="ECO:0007669"/>
    <property type="project" value="UniProtKB-SubCell"/>
</dbReference>
<comment type="subcellular location">
    <subcellularLocation>
        <location evidence="1 6">Nucleus</location>
    </subcellularLocation>
</comment>
<organism evidence="8">
    <name type="scientific">Arundo donax</name>
    <name type="common">Giant reed</name>
    <name type="synonym">Donax arundinaceus</name>
    <dbReference type="NCBI Taxonomy" id="35708"/>
    <lineage>
        <taxon>Eukaryota</taxon>
        <taxon>Viridiplantae</taxon>
        <taxon>Streptophyta</taxon>
        <taxon>Embryophyta</taxon>
        <taxon>Tracheophyta</taxon>
        <taxon>Spermatophyta</taxon>
        <taxon>Magnoliopsida</taxon>
        <taxon>Liliopsida</taxon>
        <taxon>Poales</taxon>
        <taxon>Poaceae</taxon>
        <taxon>PACMAD clade</taxon>
        <taxon>Arundinoideae</taxon>
        <taxon>Arundineae</taxon>
        <taxon>Arundo</taxon>
    </lineage>
</organism>
<reference evidence="8" key="2">
    <citation type="journal article" date="2015" name="Data Brief">
        <title>Shoot transcriptome of the giant reed, Arundo donax.</title>
        <authorList>
            <person name="Barrero R.A."/>
            <person name="Guerrero F.D."/>
            <person name="Moolhuijzen P."/>
            <person name="Goolsby J.A."/>
            <person name="Tidwell J."/>
            <person name="Bellgard S.E."/>
            <person name="Bellgard M.I."/>
        </authorList>
    </citation>
    <scope>NUCLEOTIDE SEQUENCE</scope>
    <source>
        <tissue evidence="8">Shoot tissue taken approximately 20 cm above the soil surface</tissue>
    </source>
</reference>
<evidence type="ECO:0000259" key="7">
    <source>
        <dbReference type="PROSITE" id="PS51745"/>
    </source>
</evidence>
<dbReference type="GO" id="GO:0009734">
    <property type="term" value="P:auxin-activated signaling pathway"/>
    <property type="evidence" value="ECO:0007669"/>
    <property type="project" value="UniProtKB-UniRule"/>
</dbReference>
<comment type="similarity">
    <text evidence="6">Belongs to the Aux/IAA family.</text>
</comment>
<comment type="function">
    <text evidence="6">Aux/IAA proteins are short-lived transcriptional factors that function as repressors of early auxin response genes at low auxin concentrations.</text>
</comment>
<dbReference type="PANTHER" id="PTHR31384">
    <property type="entry name" value="AUXIN RESPONSE FACTOR 4-RELATED"/>
    <property type="match status" value="1"/>
</dbReference>
<keyword evidence="4 6" id="KW-0539">Nucleus</keyword>
<dbReference type="GO" id="GO:0003677">
    <property type="term" value="F:DNA binding"/>
    <property type="evidence" value="ECO:0007669"/>
    <property type="project" value="InterPro"/>
</dbReference>
<comment type="subunit">
    <text evidence="6">Homodimers and heterodimers.</text>
</comment>
<protein>
    <recommendedName>
        <fullName evidence="6">Auxin-responsive protein</fullName>
    </recommendedName>
</protein>
<evidence type="ECO:0000256" key="3">
    <source>
        <dbReference type="ARBA" id="ARBA00023163"/>
    </source>
</evidence>
<dbReference type="GO" id="GO:0006355">
    <property type="term" value="P:regulation of DNA-templated transcription"/>
    <property type="evidence" value="ECO:0007669"/>
    <property type="project" value="InterPro"/>
</dbReference>
<evidence type="ECO:0000256" key="2">
    <source>
        <dbReference type="ARBA" id="ARBA00023015"/>
    </source>
</evidence>
<feature type="domain" description="PB1" evidence="7">
    <location>
        <begin position="200"/>
        <end position="282"/>
    </location>
</feature>
<evidence type="ECO:0000256" key="6">
    <source>
        <dbReference type="RuleBase" id="RU004549"/>
    </source>
</evidence>
<dbReference type="PANTHER" id="PTHR31384:SF1">
    <property type="entry name" value="AUXIN RESPONSE FACTOR 9"/>
    <property type="match status" value="1"/>
</dbReference>
<name>A0A0A9F095_ARUDO</name>
<dbReference type="InterPro" id="IPR033389">
    <property type="entry name" value="AUX/IAA_dom"/>
</dbReference>
<dbReference type="SUPFAM" id="SSF54277">
    <property type="entry name" value="CAD &amp; PB1 domains"/>
    <property type="match status" value="1"/>
</dbReference>